<dbReference type="EMBL" id="VFPQ01000001">
    <property type="protein sequence ID" value="TQM75666.1"/>
    <property type="molecule type" value="Genomic_DNA"/>
</dbReference>
<accession>A0A543IYL1</accession>
<keyword evidence="4" id="KW-1185">Reference proteome</keyword>
<feature type="domain" description="DinB-like" evidence="2">
    <location>
        <begin position="15"/>
        <end position="170"/>
    </location>
</feature>
<dbReference type="Pfam" id="PF12867">
    <property type="entry name" value="DinB_2"/>
    <property type="match status" value="1"/>
</dbReference>
<dbReference type="InterPro" id="IPR034660">
    <property type="entry name" value="DinB/YfiT-like"/>
</dbReference>
<evidence type="ECO:0000259" key="2">
    <source>
        <dbReference type="Pfam" id="PF12867"/>
    </source>
</evidence>
<name>A0A543IYL1_9ACTN</name>
<sequence>MSEPERLRRQLGVSRSLPEPHLKDVTDEEALWEPASNRWNVRRRPDGTQDADRVVPEPDPAPVPTVAWVMWHIGLRWEQAYAHCFGRSGGSATQLDRPEAASSTPWPGDVTSAVIWLSQCHDRWSGALGSPSEKDLESTERTGWFPGGSFSLGHVLAWANVELMKNAAEIGTLRHLRHASRG</sequence>
<proteinExistence type="predicted"/>
<protein>
    <submittedName>
        <fullName evidence="3">DinB family protein</fullName>
    </submittedName>
</protein>
<evidence type="ECO:0000313" key="4">
    <source>
        <dbReference type="Proteomes" id="UP000319213"/>
    </source>
</evidence>
<dbReference type="RefSeq" id="WP_170198807.1">
    <property type="nucleotide sequence ID" value="NZ_BMPV01000001.1"/>
</dbReference>
<comment type="caution">
    <text evidence="3">The sequence shown here is derived from an EMBL/GenBank/DDBJ whole genome shotgun (WGS) entry which is preliminary data.</text>
</comment>
<evidence type="ECO:0000256" key="1">
    <source>
        <dbReference type="SAM" id="MobiDB-lite"/>
    </source>
</evidence>
<evidence type="ECO:0000313" key="3">
    <source>
        <dbReference type="EMBL" id="TQM75666.1"/>
    </source>
</evidence>
<dbReference type="InterPro" id="IPR024775">
    <property type="entry name" value="DinB-like"/>
</dbReference>
<dbReference type="SUPFAM" id="SSF109854">
    <property type="entry name" value="DinB/YfiT-like putative metalloenzymes"/>
    <property type="match status" value="1"/>
</dbReference>
<reference evidence="3 4" key="1">
    <citation type="submission" date="2019-06" db="EMBL/GenBank/DDBJ databases">
        <title>Sequencing the genomes of 1000 actinobacteria strains.</title>
        <authorList>
            <person name="Klenk H.-P."/>
        </authorList>
    </citation>
    <scope>NUCLEOTIDE SEQUENCE [LARGE SCALE GENOMIC DNA]</scope>
    <source>
        <strain evidence="3 4">DSM 43186</strain>
    </source>
</reference>
<dbReference type="Proteomes" id="UP000319213">
    <property type="component" value="Unassembled WGS sequence"/>
</dbReference>
<feature type="compositionally biased region" description="Basic and acidic residues" evidence="1">
    <location>
        <begin position="43"/>
        <end position="56"/>
    </location>
</feature>
<gene>
    <name evidence="3" type="ORF">FHX40_2381</name>
</gene>
<feature type="region of interest" description="Disordered" evidence="1">
    <location>
        <begin position="1"/>
        <end position="60"/>
    </location>
</feature>
<organism evidence="3 4">
    <name type="scientific">Thermopolyspora flexuosa</name>
    <dbReference type="NCBI Taxonomy" id="103836"/>
    <lineage>
        <taxon>Bacteria</taxon>
        <taxon>Bacillati</taxon>
        <taxon>Actinomycetota</taxon>
        <taxon>Actinomycetes</taxon>
        <taxon>Streptosporangiales</taxon>
        <taxon>Streptosporangiaceae</taxon>
        <taxon>Thermopolyspora</taxon>
    </lineage>
</organism>
<dbReference type="AlphaFoldDB" id="A0A543IYL1"/>